<dbReference type="EMBL" id="JAAMPC010000001">
    <property type="protein sequence ID" value="KAG2330433.1"/>
    <property type="molecule type" value="Genomic_DNA"/>
</dbReference>
<feature type="chain" id="PRO_5036501432" evidence="1">
    <location>
        <begin position="18"/>
        <end position="142"/>
    </location>
</feature>
<evidence type="ECO:0000313" key="2">
    <source>
        <dbReference type="EMBL" id="KAG2330433.1"/>
    </source>
</evidence>
<dbReference type="Proteomes" id="UP000886595">
    <property type="component" value="Unassembled WGS sequence"/>
</dbReference>
<dbReference type="AlphaFoldDB" id="A0A8X7WLW1"/>
<dbReference type="OrthoDB" id="1040289at2759"/>
<reference evidence="2 3" key="1">
    <citation type="submission" date="2020-02" db="EMBL/GenBank/DDBJ databases">
        <authorList>
            <person name="Ma Q."/>
            <person name="Huang Y."/>
            <person name="Song X."/>
            <person name="Pei D."/>
        </authorList>
    </citation>
    <scope>NUCLEOTIDE SEQUENCE [LARGE SCALE GENOMIC DNA]</scope>
    <source>
        <strain evidence="2">Sxm20200214</strain>
        <tissue evidence="2">Leaf</tissue>
    </source>
</reference>
<evidence type="ECO:0000313" key="3">
    <source>
        <dbReference type="Proteomes" id="UP000886595"/>
    </source>
</evidence>
<accession>A0A8X7WLW1</accession>
<feature type="signal peptide" evidence="1">
    <location>
        <begin position="1"/>
        <end position="17"/>
    </location>
</feature>
<keyword evidence="3" id="KW-1185">Reference proteome</keyword>
<organism evidence="2 3">
    <name type="scientific">Brassica carinata</name>
    <name type="common">Ethiopian mustard</name>
    <name type="synonym">Abyssinian cabbage</name>
    <dbReference type="NCBI Taxonomy" id="52824"/>
    <lineage>
        <taxon>Eukaryota</taxon>
        <taxon>Viridiplantae</taxon>
        <taxon>Streptophyta</taxon>
        <taxon>Embryophyta</taxon>
        <taxon>Tracheophyta</taxon>
        <taxon>Spermatophyta</taxon>
        <taxon>Magnoliopsida</taxon>
        <taxon>eudicotyledons</taxon>
        <taxon>Gunneridae</taxon>
        <taxon>Pentapetalae</taxon>
        <taxon>rosids</taxon>
        <taxon>malvids</taxon>
        <taxon>Brassicales</taxon>
        <taxon>Brassicaceae</taxon>
        <taxon>Brassiceae</taxon>
        <taxon>Brassica</taxon>
    </lineage>
</organism>
<gene>
    <name evidence="2" type="ORF">Bca52824_001613</name>
</gene>
<keyword evidence="1" id="KW-0732">Signal</keyword>
<comment type="caution">
    <text evidence="2">The sequence shown here is derived from an EMBL/GenBank/DDBJ whole genome shotgun (WGS) entry which is preliminary data.</text>
</comment>
<sequence>MIRIRLCLGILTPVALTYQLPEWMRLPEVSKTPPINLSCDKDVEIMSSVREYMIEPVFYVTSGPEQDSKYQFLCRSPFTIDLVGGHPIVCSKHILEIRFNEPQLLVVFRVALEIEMVYSIPGEDGDAPVNYHLLTVDDIIEM</sequence>
<name>A0A8X7WLW1_BRACI</name>
<proteinExistence type="predicted"/>
<evidence type="ECO:0000256" key="1">
    <source>
        <dbReference type="SAM" id="SignalP"/>
    </source>
</evidence>
<protein>
    <submittedName>
        <fullName evidence="2">Uncharacterized protein</fullName>
    </submittedName>
</protein>